<gene>
    <name evidence="2" type="ORF">MHA02_09490</name>
</gene>
<dbReference type="Gene3D" id="3.90.550.10">
    <property type="entry name" value="Spore Coat Polysaccharide Biosynthesis Protein SpsA, Chain A"/>
    <property type="match status" value="1"/>
</dbReference>
<dbReference type="EMBL" id="BJZT01000007">
    <property type="protein sequence ID" value="GEO98561.1"/>
    <property type="molecule type" value="Genomic_DNA"/>
</dbReference>
<protein>
    <recommendedName>
        <fullName evidence="1">Glycosyltransferase 2-like domain-containing protein</fullName>
    </recommendedName>
</protein>
<sequence length="552" mass="58975">MTDHETSSSDTVPTALRFAFAPKLGLLPIVTAFLRNPRGACAITWARLAGKRLRARQKCVALAGIDHRLWLPSSAKPASEPASALAAHDIAAVAAGALDCSTSGHAAIVALLAPGHTLVAGAADAIATIFSENAELQALYGDALVEGGDGRLLPILRPAFDADFFRGLDLAGPVVAVRAVCIAGIEHALVPGAEALDLLLRIDAGGGAVRHLPRLLSIAPLARSHGPNDEARLEAVRADFDRRGEGNAQIAIDEGILTVTRPLPEPCPGVSLIVPTRDRLDLLRPCIASLVERTDWPAKDILICDNGSREPETLAYFRECEARGIARIVPCPGPFDFAGMNNRAAEAARGRLLAFVNNDVEAFEPGWLERMVREALRPEIGAVGAKLLDGEGRIQHGGVVLGTGGGLVTHGHRHFAGDAPGYLGALLATHRVSAVTAACLVVETKKFRAVGGFDAERFSVDFNDVDLCLRLNAAGYRTLLVPSAVLHHRESASRVRSPEAEVRHRREVANLQKRWGSLLVQDPHYHPGFDPDLSTHARLRRGWPDLEPAKPR</sequence>
<reference evidence="2 3" key="1">
    <citation type="submission" date="2019-07" db="EMBL/GenBank/DDBJ databases">
        <title>Whole genome shotgun sequence of Methylobacterium haplocladii NBRC 107714.</title>
        <authorList>
            <person name="Hosoyama A."/>
            <person name="Uohara A."/>
            <person name="Ohji S."/>
            <person name="Ichikawa N."/>
        </authorList>
    </citation>
    <scope>NUCLEOTIDE SEQUENCE [LARGE SCALE GENOMIC DNA]</scope>
    <source>
        <strain evidence="2 3">NBRC 107714</strain>
    </source>
</reference>
<dbReference type="RefSeq" id="WP_147077031.1">
    <property type="nucleotide sequence ID" value="NZ_BJZT01000007.1"/>
</dbReference>
<dbReference type="AlphaFoldDB" id="A0A512ILI4"/>
<evidence type="ECO:0000313" key="2">
    <source>
        <dbReference type="EMBL" id="GEO98561.1"/>
    </source>
</evidence>
<feature type="domain" description="Glycosyltransferase 2-like" evidence="1">
    <location>
        <begin position="271"/>
        <end position="384"/>
    </location>
</feature>
<dbReference type="Pfam" id="PF00535">
    <property type="entry name" value="Glycos_transf_2"/>
    <property type="match status" value="1"/>
</dbReference>
<proteinExistence type="predicted"/>
<organism evidence="2 3">
    <name type="scientific">Methylobacterium haplocladii</name>
    <dbReference type="NCBI Taxonomy" id="1176176"/>
    <lineage>
        <taxon>Bacteria</taxon>
        <taxon>Pseudomonadati</taxon>
        <taxon>Pseudomonadota</taxon>
        <taxon>Alphaproteobacteria</taxon>
        <taxon>Hyphomicrobiales</taxon>
        <taxon>Methylobacteriaceae</taxon>
        <taxon>Methylobacterium</taxon>
    </lineage>
</organism>
<dbReference type="SUPFAM" id="SSF53448">
    <property type="entry name" value="Nucleotide-diphospho-sugar transferases"/>
    <property type="match status" value="1"/>
</dbReference>
<dbReference type="InterPro" id="IPR029044">
    <property type="entry name" value="Nucleotide-diphossugar_trans"/>
</dbReference>
<dbReference type="CDD" id="cd04186">
    <property type="entry name" value="GT_2_like_c"/>
    <property type="match status" value="1"/>
</dbReference>
<evidence type="ECO:0000313" key="3">
    <source>
        <dbReference type="Proteomes" id="UP000321258"/>
    </source>
</evidence>
<dbReference type="InterPro" id="IPR001173">
    <property type="entry name" value="Glyco_trans_2-like"/>
</dbReference>
<dbReference type="OrthoDB" id="9783791at2"/>
<dbReference type="Proteomes" id="UP000321258">
    <property type="component" value="Unassembled WGS sequence"/>
</dbReference>
<dbReference type="PANTHER" id="PTHR43179:SF7">
    <property type="entry name" value="RHAMNOSYLTRANSFERASE WBBL"/>
    <property type="match status" value="1"/>
</dbReference>
<accession>A0A512ILI4</accession>
<comment type="caution">
    <text evidence="2">The sequence shown here is derived from an EMBL/GenBank/DDBJ whole genome shotgun (WGS) entry which is preliminary data.</text>
</comment>
<keyword evidence="3" id="KW-1185">Reference proteome</keyword>
<evidence type="ECO:0000259" key="1">
    <source>
        <dbReference type="Pfam" id="PF00535"/>
    </source>
</evidence>
<name>A0A512ILI4_9HYPH</name>
<dbReference type="PANTHER" id="PTHR43179">
    <property type="entry name" value="RHAMNOSYLTRANSFERASE WBBL"/>
    <property type="match status" value="1"/>
</dbReference>